<gene>
    <name evidence="6" type="ORF">ETSY2_40360</name>
</gene>
<dbReference type="Gene3D" id="3.20.20.30">
    <property type="entry name" value="Luciferase-like domain"/>
    <property type="match status" value="1"/>
</dbReference>
<dbReference type="SUPFAM" id="SSF51679">
    <property type="entry name" value="Bacterial luciferase-like"/>
    <property type="match status" value="1"/>
</dbReference>
<accession>W4LPA2</accession>
<name>W4LPA2_9BACT</name>
<dbReference type="GO" id="GO:0046306">
    <property type="term" value="P:alkanesulfonate catabolic process"/>
    <property type="evidence" value="ECO:0007669"/>
    <property type="project" value="TreeGrafter"/>
</dbReference>
<reference evidence="6 7" key="1">
    <citation type="journal article" date="2014" name="Nature">
        <title>An environmental bacterial taxon with a large and distinct metabolic repertoire.</title>
        <authorList>
            <person name="Wilson M.C."/>
            <person name="Mori T."/>
            <person name="Ruckert C."/>
            <person name="Uria A.R."/>
            <person name="Helf M.J."/>
            <person name="Takada K."/>
            <person name="Gernert C."/>
            <person name="Steffens U.A."/>
            <person name="Heycke N."/>
            <person name="Schmitt S."/>
            <person name="Rinke C."/>
            <person name="Helfrich E.J."/>
            <person name="Brachmann A.O."/>
            <person name="Gurgui C."/>
            <person name="Wakimoto T."/>
            <person name="Kracht M."/>
            <person name="Crusemann M."/>
            <person name="Hentschel U."/>
            <person name="Abe I."/>
            <person name="Matsunaga S."/>
            <person name="Kalinowski J."/>
            <person name="Takeyama H."/>
            <person name="Piel J."/>
        </authorList>
    </citation>
    <scope>NUCLEOTIDE SEQUENCE [LARGE SCALE GENOMIC DNA]</scope>
    <source>
        <strain evidence="7">TSY2</strain>
    </source>
</reference>
<dbReference type="NCBIfam" id="TIGR03619">
    <property type="entry name" value="F420_Rv2161c"/>
    <property type="match status" value="1"/>
</dbReference>
<keyword evidence="3" id="KW-0560">Oxidoreductase</keyword>
<comment type="caution">
    <text evidence="6">The sequence shown here is derived from an EMBL/GenBank/DDBJ whole genome shotgun (WGS) entry which is preliminary data.</text>
</comment>
<proteinExistence type="predicted"/>
<keyword evidence="2" id="KW-0288">FMN</keyword>
<keyword evidence="1" id="KW-0285">Flavoprotein</keyword>
<dbReference type="InterPro" id="IPR019921">
    <property type="entry name" value="Lucif-like_OxRdtase_Rv2161c"/>
</dbReference>
<evidence type="ECO:0000256" key="2">
    <source>
        <dbReference type="ARBA" id="ARBA00022643"/>
    </source>
</evidence>
<dbReference type="Pfam" id="PF00296">
    <property type="entry name" value="Bac_luciferase"/>
    <property type="match status" value="1"/>
</dbReference>
<dbReference type="PANTHER" id="PTHR42847">
    <property type="entry name" value="ALKANESULFONATE MONOOXYGENASE"/>
    <property type="match status" value="1"/>
</dbReference>
<dbReference type="EMBL" id="AZHX01001801">
    <property type="protein sequence ID" value="ETW99699.1"/>
    <property type="molecule type" value="Genomic_DNA"/>
</dbReference>
<dbReference type="AlphaFoldDB" id="W4LPA2"/>
<evidence type="ECO:0000256" key="4">
    <source>
        <dbReference type="ARBA" id="ARBA00023033"/>
    </source>
</evidence>
<dbReference type="GO" id="GO:0008726">
    <property type="term" value="F:alkanesulfonate monooxygenase activity"/>
    <property type="evidence" value="ECO:0007669"/>
    <property type="project" value="TreeGrafter"/>
</dbReference>
<organism evidence="6 7">
    <name type="scientific">Candidatus Entotheonella gemina</name>
    <dbReference type="NCBI Taxonomy" id="1429439"/>
    <lineage>
        <taxon>Bacteria</taxon>
        <taxon>Pseudomonadati</taxon>
        <taxon>Nitrospinota/Tectimicrobiota group</taxon>
        <taxon>Candidatus Tectimicrobiota</taxon>
        <taxon>Candidatus Entotheonellia</taxon>
        <taxon>Candidatus Entotheonellales</taxon>
        <taxon>Candidatus Entotheonellaceae</taxon>
        <taxon>Candidatus Entotheonella</taxon>
    </lineage>
</organism>
<dbReference type="InterPro" id="IPR036661">
    <property type="entry name" value="Luciferase-like_sf"/>
</dbReference>
<evidence type="ECO:0000256" key="1">
    <source>
        <dbReference type="ARBA" id="ARBA00022630"/>
    </source>
</evidence>
<keyword evidence="7" id="KW-1185">Reference proteome</keyword>
<feature type="domain" description="Luciferase-like" evidence="5">
    <location>
        <begin position="20"/>
        <end position="248"/>
    </location>
</feature>
<dbReference type="InterPro" id="IPR050172">
    <property type="entry name" value="SsuD_RutA_monooxygenase"/>
</dbReference>
<sequence>MAIKDQIPLGFSLPHRSPDPIAVSDINHVAQRAEALGFRDLWVTDNTLDPASCFDSLTLLTHAAALTHTIHVGVSVLVLPVHNPIHTAHRVATLDYLSNGRAILGVGLGRDHHFTEFQMPRTRRVRRFRESVELMKALWTEQAITYKGERFELENAVMGRKPVQQPHPPIWLGGGHPDALKRAAVLGDGWMGAGGSSTAAFSEQAPQVRAALEATGRAPATFPISKRVFMSVHERADVARAEVHRWFTEVYHNPELTATGGVHGTPEQVREQLEEIVSLGADHLLLNPVTRYREQLEALAEITGLS</sequence>
<dbReference type="Proteomes" id="UP000019140">
    <property type="component" value="Unassembled WGS sequence"/>
</dbReference>
<protein>
    <recommendedName>
        <fullName evidence="5">Luciferase-like domain-containing protein</fullName>
    </recommendedName>
</protein>
<dbReference type="HOGENOM" id="CLU_027853_3_2_7"/>
<evidence type="ECO:0000259" key="5">
    <source>
        <dbReference type="Pfam" id="PF00296"/>
    </source>
</evidence>
<dbReference type="PANTHER" id="PTHR42847:SF4">
    <property type="entry name" value="ALKANESULFONATE MONOOXYGENASE-RELATED"/>
    <property type="match status" value="1"/>
</dbReference>
<evidence type="ECO:0000256" key="3">
    <source>
        <dbReference type="ARBA" id="ARBA00023002"/>
    </source>
</evidence>
<evidence type="ECO:0000313" key="6">
    <source>
        <dbReference type="EMBL" id="ETW99699.1"/>
    </source>
</evidence>
<evidence type="ECO:0000313" key="7">
    <source>
        <dbReference type="Proteomes" id="UP000019140"/>
    </source>
</evidence>
<dbReference type="InterPro" id="IPR011251">
    <property type="entry name" value="Luciferase-like_dom"/>
</dbReference>
<keyword evidence="4" id="KW-0503">Monooxygenase</keyword>